<dbReference type="Proteomes" id="UP000238137">
    <property type="component" value="Unassembled WGS sequence"/>
</dbReference>
<dbReference type="EC" id="2.7.1.81" evidence="7"/>
<evidence type="ECO:0000313" key="11">
    <source>
        <dbReference type="Proteomes" id="UP000238137"/>
    </source>
</evidence>
<evidence type="ECO:0000256" key="2">
    <source>
        <dbReference type="ARBA" id="ARBA00022490"/>
    </source>
</evidence>
<organism evidence="10 11">
    <name type="scientific">Paracoccus methylarcula</name>
    <dbReference type="NCBI Taxonomy" id="72022"/>
    <lineage>
        <taxon>Bacteria</taxon>
        <taxon>Pseudomonadati</taxon>
        <taxon>Pseudomonadota</taxon>
        <taxon>Alphaproteobacteria</taxon>
        <taxon>Rhodobacterales</taxon>
        <taxon>Paracoccaceae</taxon>
        <taxon>Paracoccus</taxon>
    </lineage>
</organism>
<comment type="caution">
    <text evidence="10">The sequence shown here is derived from an EMBL/GenBank/DDBJ whole genome shotgun (WGS) entry which is preliminary data.</text>
</comment>
<feature type="domain" description="Aminoglycoside phosphotransferase" evidence="9">
    <location>
        <begin position="46"/>
        <end position="264"/>
    </location>
</feature>
<dbReference type="InterPro" id="IPR050249">
    <property type="entry name" value="Pseudomonas-type_ThrB"/>
</dbReference>
<dbReference type="SUPFAM" id="SSF56112">
    <property type="entry name" value="Protein kinase-like (PK-like)"/>
    <property type="match status" value="1"/>
</dbReference>
<dbReference type="OrthoDB" id="156345at2"/>
<name>A0A3R7PQL8_9RHOB</name>
<dbReference type="GO" id="GO:0005737">
    <property type="term" value="C:cytoplasm"/>
    <property type="evidence" value="ECO:0007669"/>
    <property type="project" value="UniProtKB-SubCell"/>
</dbReference>
<dbReference type="InterPro" id="IPR002575">
    <property type="entry name" value="Aminoglycoside_PTrfase"/>
</dbReference>
<dbReference type="InterPro" id="IPR011009">
    <property type="entry name" value="Kinase-like_dom_sf"/>
</dbReference>
<evidence type="ECO:0000256" key="8">
    <source>
        <dbReference type="ARBA" id="ARBA00040505"/>
    </source>
</evidence>
<evidence type="ECO:0000256" key="4">
    <source>
        <dbReference type="ARBA" id="ARBA00022777"/>
    </source>
</evidence>
<keyword evidence="11" id="KW-1185">Reference proteome</keyword>
<evidence type="ECO:0000256" key="7">
    <source>
        <dbReference type="ARBA" id="ARBA00038873"/>
    </source>
</evidence>
<accession>A0A3R7PQL8</accession>
<proteinExistence type="predicted"/>
<comment type="function">
    <text evidence="6">Catalyzes the GTP-dependent phosphorylation of 5-hydroxy-L-lysine.</text>
</comment>
<dbReference type="PANTHER" id="PTHR21064:SF1">
    <property type="entry name" value="HYDROXYLYSINE KINASE"/>
    <property type="match status" value="1"/>
</dbReference>
<evidence type="ECO:0000259" key="9">
    <source>
        <dbReference type="Pfam" id="PF01636"/>
    </source>
</evidence>
<reference evidence="10" key="1">
    <citation type="submission" date="2018-05" db="EMBL/GenBank/DDBJ databases">
        <title>Reclassification of Methylarcula marina and Methylarcula terricola as Paracoccus methylarcula sp.nov., comb.nov. and Paracoccus terricola comb.nov.</title>
        <authorList>
            <person name="Shmareva M.N."/>
            <person name="Doronina N.V."/>
            <person name="Vasilenko O.V."/>
            <person name="Tarlachkov S.V."/>
            <person name="Trotsenko Y.A."/>
        </authorList>
    </citation>
    <scope>NUCLEOTIDE SEQUENCE [LARGE SCALE GENOMIC DNA]</scope>
    <source>
        <strain evidence="10">VKM B-2159</strain>
    </source>
</reference>
<keyword evidence="4 10" id="KW-0418">Kinase</keyword>
<keyword evidence="3" id="KW-0808">Transferase</keyword>
<dbReference type="Gene3D" id="3.90.1200.10">
    <property type="match status" value="1"/>
</dbReference>
<evidence type="ECO:0000256" key="5">
    <source>
        <dbReference type="ARBA" id="ARBA00036820"/>
    </source>
</evidence>
<dbReference type="EMBL" id="PXNQ02000003">
    <property type="protein sequence ID" value="RNF35283.1"/>
    <property type="molecule type" value="Genomic_DNA"/>
</dbReference>
<evidence type="ECO:0000256" key="3">
    <source>
        <dbReference type="ARBA" id="ARBA00022679"/>
    </source>
</evidence>
<dbReference type="AlphaFoldDB" id="A0A3R7PQL8"/>
<evidence type="ECO:0000256" key="1">
    <source>
        <dbReference type="ARBA" id="ARBA00004496"/>
    </source>
</evidence>
<dbReference type="GO" id="GO:0047992">
    <property type="term" value="F:hydroxylysine kinase activity"/>
    <property type="evidence" value="ECO:0007669"/>
    <property type="project" value="UniProtKB-EC"/>
</dbReference>
<gene>
    <name evidence="10" type="ORF">A7A09_006675</name>
</gene>
<protein>
    <recommendedName>
        <fullName evidence="8">Hydroxylysine kinase</fullName>
        <ecNumber evidence="7">2.7.1.81</ecNumber>
    </recommendedName>
</protein>
<dbReference type="PANTHER" id="PTHR21064">
    <property type="entry name" value="AMINOGLYCOSIDE PHOSPHOTRANSFERASE DOMAIN-CONTAINING PROTEIN-RELATED"/>
    <property type="match status" value="1"/>
</dbReference>
<evidence type="ECO:0000313" key="10">
    <source>
        <dbReference type="EMBL" id="RNF35283.1"/>
    </source>
</evidence>
<dbReference type="Pfam" id="PF01636">
    <property type="entry name" value="APH"/>
    <property type="match status" value="1"/>
</dbReference>
<sequence length="350" mass="39677">MLHPDILAAGGLATPFKSVPFSEALAVLGQNYGMSDLLSRLDTEKDDTFLVADPKGARFIAKFSNPDENQAEISLQISALDHVSRRDPDLLVPRVIRNRDNKDIFLYRDSHGQKRLVRALSYIEGTPLDRIAATAGEREKIGAVLARLQHAMADFSHPQDGRKIAWDVQHLLRLQYLLGDIRSPDRRALLEAGFDRFRRIKPTLEQCRRQVIHNDFSRSNLVADPASSEFISGVIDFGDVVRSYAVIDVSTALLNQLTGHDDDRIFDDCRDLLAGYLRRTCLTRTEMEILPHLVMARVIARALITTWRAGQFPDNAAYILRNSHQGWRQLEYFLRQPFDRISGVFADMVP</sequence>
<dbReference type="RefSeq" id="WP_106690631.1">
    <property type="nucleotide sequence ID" value="NZ_PXNQ02000003.1"/>
</dbReference>
<evidence type="ECO:0000256" key="6">
    <source>
        <dbReference type="ARBA" id="ARBA00037368"/>
    </source>
</evidence>
<comment type="subcellular location">
    <subcellularLocation>
        <location evidence="1">Cytoplasm</location>
    </subcellularLocation>
</comment>
<keyword evidence="2" id="KW-0963">Cytoplasm</keyword>
<comment type="catalytic activity">
    <reaction evidence="5">
        <text>(5R)-5-hydroxy-L-lysine + GTP = (5R)-5-phosphooxy-L-lysine + GDP + H(+)</text>
        <dbReference type="Rhea" id="RHEA:19049"/>
        <dbReference type="ChEBI" id="CHEBI:15378"/>
        <dbReference type="ChEBI" id="CHEBI:37565"/>
        <dbReference type="ChEBI" id="CHEBI:57882"/>
        <dbReference type="ChEBI" id="CHEBI:58189"/>
        <dbReference type="ChEBI" id="CHEBI:58357"/>
        <dbReference type="EC" id="2.7.1.81"/>
    </reaction>
</comment>